<comment type="caution">
    <text evidence="3">The sequence shown here is derived from an EMBL/GenBank/DDBJ whole genome shotgun (WGS) entry which is preliminary data.</text>
</comment>
<feature type="compositionally biased region" description="Low complexity" evidence="1">
    <location>
        <begin position="27"/>
        <end position="50"/>
    </location>
</feature>
<dbReference type="InterPro" id="IPR023394">
    <property type="entry name" value="Sec7_C_sf"/>
</dbReference>
<dbReference type="Gene3D" id="1.10.1000.11">
    <property type="entry name" value="Arf Nucleotide-binding Site Opener,domain 2"/>
    <property type="match status" value="1"/>
</dbReference>
<feature type="compositionally biased region" description="Basic and acidic residues" evidence="1">
    <location>
        <begin position="704"/>
        <end position="715"/>
    </location>
</feature>
<feature type="compositionally biased region" description="Polar residues" evidence="1">
    <location>
        <begin position="1441"/>
        <end position="1452"/>
    </location>
</feature>
<reference evidence="3 4" key="1">
    <citation type="submission" date="2024-02" db="EMBL/GenBank/DDBJ databases">
        <title>De novo assembly and annotation of 12 fungi associated with fruit tree decline syndrome in Ontario, Canada.</title>
        <authorList>
            <person name="Sulman M."/>
            <person name="Ellouze W."/>
            <person name="Ilyukhin E."/>
        </authorList>
    </citation>
    <scope>NUCLEOTIDE SEQUENCE [LARGE SCALE GENOMIC DNA]</scope>
    <source>
        <strain evidence="3 4">M11/M66-122</strain>
    </source>
</reference>
<feature type="compositionally biased region" description="Acidic residues" evidence="1">
    <location>
        <begin position="1545"/>
        <end position="1556"/>
    </location>
</feature>
<feature type="compositionally biased region" description="Low complexity" evidence="1">
    <location>
        <begin position="319"/>
        <end position="328"/>
    </location>
</feature>
<feature type="region of interest" description="Disordered" evidence="1">
    <location>
        <begin position="141"/>
        <end position="269"/>
    </location>
</feature>
<evidence type="ECO:0000313" key="3">
    <source>
        <dbReference type="EMBL" id="KAK7740636.1"/>
    </source>
</evidence>
<feature type="region of interest" description="Disordered" evidence="1">
    <location>
        <begin position="1380"/>
        <end position="1452"/>
    </location>
</feature>
<dbReference type="Gene3D" id="2.30.29.30">
    <property type="entry name" value="Pleckstrin-homology domain (PH domain)/Phosphotyrosine-binding domain (PTB)"/>
    <property type="match status" value="1"/>
</dbReference>
<feature type="compositionally biased region" description="Polar residues" evidence="1">
    <location>
        <begin position="623"/>
        <end position="650"/>
    </location>
</feature>
<dbReference type="PROSITE" id="PS50190">
    <property type="entry name" value="SEC7"/>
    <property type="match status" value="1"/>
</dbReference>
<feature type="compositionally biased region" description="Polar residues" evidence="1">
    <location>
        <begin position="467"/>
        <end position="478"/>
    </location>
</feature>
<feature type="region of interest" description="Disordered" evidence="1">
    <location>
        <begin position="746"/>
        <end position="810"/>
    </location>
</feature>
<dbReference type="SUPFAM" id="SSF50729">
    <property type="entry name" value="PH domain-like"/>
    <property type="match status" value="1"/>
</dbReference>
<dbReference type="Proteomes" id="UP001320420">
    <property type="component" value="Unassembled WGS sequence"/>
</dbReference>
<accession>A0AAN9YFB5</accession>
<dbReference type="EMBL" id="JAKJXP020000166">
    <property type="protein sequence ID" value="KAK7740636.1"/>
    <property type="molecule type" value="Genomic_DNA"/>
</dbReference>
<feature type="compositionally biased region" description="Basic and acidic residues" evidence="1">
    <location>
        <begin position="1528"/>
        <end position="1544"/>
    </location>
</feature>
<keyword evidence="4" id="KW-1185">Reference proteome</keyword>
<feature type="domain" description="SEC7" evidence="2">
    <location>
        <begin position="793"/>
        <end position="947"/>
    </location>
</feature>
<feature type="region of interest" description="Disordered" evidence="1">
    <location>
        <begin position="1072"/>
        <end position="1124"/>
    </location>
</feature>
<evidence type="ECO:0000256" key="1">
    <source>
        <dbReference type="SAM" id="MobiDB-lite"/>
    </source>
</evidence>
<sequence length="1570" mass="171583">MFSSPPPPEPPEKSSRRRPELSINVNTPSSPFATASTPTTLPSSSRSKPPVSARLHRLPAPSPNTRDFEDSFLDDGARMSILDPEDTLANKENEPMHSRHVNRNTRDSHDLSFPDRQITRDSLVTNMLSSLDKFSLGQISTPMRPMFEDDDAYASPTRTDDYARSMSFNNANSNSNPRTQTATARNRMNSSGHTPNHGYSYSSDLEGTDEAASRVSSQYSRGRRSNSSSGFQSSLARLGSLRERSRNSHPRRPLHSRGGKTSKSSSSNSIDAGYAQVLTTQQWVHGNGGRSSSFDYGTRPALNSPISATLKGPWNPDFTNNTNNNDTNSFLADDYEAAPTPTVPVGPRRLTATSPSAAIGSPQLPPSPALPMMDPEISPAERKRSTQSRSGTRSRGGTSQKSSVQPSFDRSHDMPPVPPLDMADLDSAPAPHIGYGKTKEAARGGLPAAAQPKERPGFFKRMFGGASRNTTTTPSLTQAAPVAPEAAEPAGSKPQAAKSGSAPPSRDSQNPPHVIQKKSSFFRRRKKSFNEPPLPPPPVPTPPVDLGSSVGRLTPKPEVSPVSSLRELMTPYLKDNSDAPLQSPAPPSEAVSPGYNSEMEEAKRRLRGFSPEYEPSPHATIRTVKSQSALNTRSSTGSFTRWQGQSDTPTRQPPEVPSKKLPKAPDETFFHDSSDEDKPQDATQRRSSRQHSGKSSPAAGGSRDNLRASVIREEQVSTPRRSPKLGDSSKLFLPSFHSDMDKVHSTLTVPSEGSQASGRRSMSSESRLRSAASLPSVRVDNTDARHKFTGSPLDEPNVTVGEPTEDDRQKARGIFDGNEDFISKEKAASWMGEEGLVRQRTLRAYMDLYDFSNHSVLSSLRQICTRLVLKAETQQVDRILVAFSKRWCDCNPNHGFKTMDVIHTMCYSIMLLNTDLHLADIEQKMTRSQFVKNTMMTIKQAALESAPGAFERSSVLHGKTDLLTPTDADSRMSAGLDQDHRLNWRSSFRPLPRSESAQGNYFDASADTCGPLVKSPFEGTMKAWEAQVEIVLKDIYVSIRDERLPLFGADANPSSLHQPGGLTVMHMLKRSPSVLSKAPSESQISTRGRVNDASRNNTGRWSSKSRSRPRLGGTGFSSSRTSFEDGGSIWSPAGSSATWSRYSLGRTQTSMSMDSFASGYPHGDYQQSIGFANALSQAIIREDLPPATSGQSVLSEELPSAQLLDDESLELAGPPWVKEGNVIHKHHLDGIDRKAKDRNWTEVFAVVQKGTMSLFSFSTKSMRHKARHGRKNAVGPGAVVGGGNWQDMATSVGSFSLRQTLASALPPPGYSRTRSHVWALSLPTGAVHLFQVGTPEISKEFVLTVNYWSARLSTHPLIGGVSNIEYGWSDAIINSALIDPINESPQQPPRPGSAAAGRTSMHSRQGSRQSSLRSSFDVGGGNSNRAKLPGDKVTISDWKPPTQSMRPSNCSESEQLETLATYVRSIEEDLQQHNQLRSPMLLAFTPRGHNATRAMANWERKSSHLLREIVKFRTYVDSLQHASTRRAEIYAERDNAQRAARGEDLTDDDDDDEQGEEGATTAEGDVTIRP</sequence>
<protein>
    <recommendedName>
        <fullName evidence="2">SEC7 domain-containing protein</fullName>
    </recommendedName>
</protein>
<evidence type="ECO:0000259" key="2">
    <source>
        <dbReference type="PROSITE" id="PS50190"/>
    </source>
</evidence>
<feature type="region of interest" description="Disordered" evidence="1">
    <location>
        <begin position="313"/>
        <end position="733"/>
    </location>
</feature>
<dbReference type="PANTHER" id="PTHR10663:SF373">
    <property type="entry name" value="PH AND SEC7 DOMAIN-CONTAINING PROTEIN C11E3.11C"/>
    <property type="match status" value="1"/>
</dbReference>
<name>A0AAN9YFB5_9PEZI</name>
<feature type="compositionally biased region" description="Basic and acidic residues" evidence="1">
    <location>
        <begin position="10"/>
        <end position="20"/>
    </location>
</feature>
<feature type="compositionally biased region" description="Pro residues" evidence="1">
    <location>
        <begin position="532"/>
        <end position="543"/>
    </location>
</feature>
<feature type="compositionally biased region" description="Low complexity" evidence="1">
    <location>
        <begin position="387"/>
        <end position="403"/>
    </location>
</feature>
<feature type="compositionally biased region" description="Low complexity" evidence="1">
    <location>
        <begin position="165"/>
        <end position="176"/>
    </location>
</feature>
<dbReference type="SUPFAM" id="SSF48425">
    <property type="entry name" value="Sec7 domain"/>
    <property type="match status" value="1"/>
</dbReference>
<dbReference type="InterPro" id="IPR011993">
    <property type="entry name" value="PH-like_dom_sf"/>
</dbReference>
<feature type="region of interest" description="Disordered" evidence="1">
    <location>
        <begin position="1"/>
        <end position="113"/>
    </location>
</feature>
<feature type="compositionally biased region" description="Basic and acidic residues" evidence="1">
    <location>
        <begin position="663"/>
        <end position="684"/>
    </location>
</feature>
<feature type="region of interest" description="Disordered" evidence="1">
    <location>
        <begin position="1528"/>
        <end position="1570"/>
    </location>
</feature>
<dbReference type="InterPro" id="IPR041681">
    <property type="entry name" value="PH_9"/>
</dbReference>
<dbReference type="Pfam" id="PF01369">
    <property type="entry name" value="Sec7"/>
    <property type="match status" value="1"/>
</dbReference>
<dbReference type="GO" id="GO:0032012">
    <property type="term" value="P:regulation of ARF protein signal transduction"/>
    <property type="evidence" value="ECO:0007669"/>
    <property type="project" value="InterPro"/>
</dbReference>
<dbReference type="PANTHER" id="PTHR10663">
    <property type="entry name" value="GUANYL-NUCLEOTIDE EXCHANGE FACTOR"/>
    <property type="match status" value="1"/>
</dbReference>
<gene>
    <name evidence="3" type="ORF">SLS62_011048</name>
</gene>
<proteinExistence type="predicted"/>
<feature type="compositionally biased region" description="Low complexity" evidence="1">
    <location>
        <begin position="754"/>
        <end position="778"/>
    </location>
</feature>
<feature type="compositionally biased region" description="Polar residues" evidence="1">
    <location>
        <begin position="177"/>
        <end position="205"/>
    </location>
</feature>
<feature type="compositionally biased region" description="Basic residues" evidence="1">
    <location>
        <begin position="247"/>
        <end position="260"/>
    </location>
</feature>
<feature type="compositionally biased region" description="Basic and acidic residues" evidence="1">
    <location>
        <begin position="88"/>
        <end position="97"/>
    </location>
</feature>
<feature type="compositionally biased region" description="Polar residues" evidence="1">
    <location>
        <begin position="1079"/>
        <end position="1102"/>
    </location>
</feature>
<dbReference type="SMART" id="SM00222">
    <property type="entry name" value="Sec7"/>
    <property type="match status" value="1"/>
</dbReference>
<feature type="compositionally biased region" description="Low complexity" evidence="1">
    <location>
        <begin position="216"/>
        <end position="234"/>
    </location>
</feature>
<organism evidence="3 4">
    <name type="scientific">Diatrype stigma</name>
    <dbReference type="NCBI Taxonomy" id="117547"/>
    <lineage>
        <taxon>Eukaryota</taxon>
        <taxon>Fungi</taxon>
        <taxon>Dikarya</taxon>
        <taxon>Ascomycota</taxon>
        <taxon>Pezizomycotina</taxon>
        <taxon>Sordariomycetes</taxon>
        <taxon>Xylariomycetidae</taxon>
        <taxon>Xylariales</taxon>
        <taxon>Diatrypaceae</taxon>
        <taxon>Diatrype</taxon>
    </lineage>
</organism>
<dbReference type="InterPro" id="IPR035999">
    <property type="entry name" value="Sec7_dom_sf"/>
</dbReference>
<dbReference type="Pfam" id="PF15410">
    <property type="entry name" value="PH_9"/>
    <property type="match status" value="1"/>
</dbReference>
<feature type="compositionally biased region" description="Low complexity" evidence="1">
    <location>
        <begin position="1403"/>
        <end position="1415"/>
    </location>
</feature>
<dbReference type="InterPro" id="IPR000904">
    <property type="entry name" value="Sec7_dom"/>
</dbReference>
<feature type="compositionally biased region" description="Basic and acidic residues" evidence="1">
    <location>
        <begin position="104"/>
        <end position="113"/>
    </location>
</feature>
<evidence type="ECO:0000313" key="4">
    <source>
        <dbReference type="Proteomes" id="UP001320420"/>
    </source>
</evidence>
<dbReference type="GO" id="GO:0005085">
    <property type="term" value="F:guanyl-nucleotide exchange factor activity"/>
    <property type="evidence" value="ECO:0007669"/>
    <property type="project" value="InterPro"/>
</dbReference>
<feature type="compositionally biased region" description="Low complexity" evidence="1">
    <location>
        <begin position="479"/>
        <end position="490"/>
    </location>
</feature>